<keyword evidence="2" id="KW-1185">Reference proteome</keyword>
<accession>A0ACD2U421</accession>
<keyword evidence="1" id="KW-0067">ATP-binding</keyword>
<evidence type="ECO:0000313" key="2">
    <source>
        <dbReference type="Proteomes" id="UP001158048"/>
    </source>
</evidence>
<comment type="caution">
    <text evidence="1">The sequence shown here is derived from an EMBL/GenBank/DDBJ whole genome shotgun (WGS) entry which is preliminary data.</text>
</comment>
<name>A0ACD2U421_9PSED</name>
<dbReference type="Proteomes" id="UP001158048">
    <property type="component" value="Unassembled WGS sequence"/>
</dbReference>
<protein>
    <submittedName>
        <fullName evidence="1">Microcin C transport system ATP-binding protein</fullName>
    </submittedName>
</protein>
<dbReference type="EMBL" id="FXUY01000001">
    <property type="protein sequence ID" value="SMQ24901.1"/>
    <property type="molecule type" value="Genomic_DNA"/>
</dbReference>
<sequence>MQDNLIEIRDLRVAFAGQQVVHGLNLDIRRGECLALVGESGSGKSVTAHSILRLLPGKNVRSSGAIRYNGVDLLHASEQQMRGLRGNRIAMIFQEPMTSLNPLHTVERQVSEVLEIHKGLKGRAARERTLQLLELVGIRQPLQRLKAYPHQLSGGQRQRVMIAMALANEPELLIADEPTTALDVTVQQKILELLIELQQRLGMSLLLISHDLNLVRRIAQRVCVMRHGEIVEQADCETLFRAPQHPYSRLLIEAEPSGAPVPSKFEHNLLEVDDLKVWFPLPKALFSRQQEYIKAVDGVSFTLQRGKTLGIVGESGSGKSTLGQAILRLVESEGNIRFGNKQLSLLNQRLMRPLRRQIQVVFQDPFGSLSPRMSVQQIIAEGLLTHGIGTEAEREAAVIRVLEEVGLDPQSRHRYPHEFSGGQRQRISIARALVLEPALILLDEPTSALDRTVQKQVVELLRQLQIKHGLTYLFISHDLAVVHALAHDLMVIKDGKVVEQGSSREIFAAPQHPYTQELLKASSLAIPRKITETAESL</sequence>
<keyword evidence="1" id="KW-0547">Nucleotide-binding</keyword>
<proteinExistence type="predicted"/>
<organism evidence="1 2">
    <name type="scientific">Pseudomonas helmanticensis</name>
    <dbReference type="NCBI Taxonomy" id="1471381"/>
    <lineage>
        <taxon>Bacteria</taxon>
        <taxon>Pseudomonadati</taxon>
        <taxon>Pseudomonadota</taxon>
        <taxon>Gammaproteobacteria</taxon>
        <taxon>Pseudomonadales</taxon>
        <taxon>Pseudomonadaceae</taxon>
        <taxon>Pseudomonas</taxon>
    </lineage>
</organism>
<gene>
    <name evidence="1" type="ORF">SAMN04488483_1950</name>
</gene>
<evidence type="ECO:0000313" key="1">
    <source>
        <dbReference type="EMBL" id="SMQ24901.1"/>
    </source>
</evidence>
<reference evidence="1" key="1">
    <citation type="submission" date="2017-05" db="EMBL/GenBank/DDBJ databases">
        <authorList>
            <person name="Varghese N."/>
            <person name="Submissions S."/>
        </authorList>
    </citation>
    <scope>NUCLEOTIDE SEQUENCE</scope>
    <source>
        <strain evidence="1">LMG 28168</strain>
    </source>
</reference>